<name>A0ACB8AJE8_9AGAM</name>
<evidence type="ECO:0000313" key="1">
    <source>
        <dbReference type="EMBL" id="KAH7913656.1"/>
    </source>
</evidence>
<organism evidence="1 2">
    <name type="scientific">Hygrophoropsis aurantiaca</name>
    <dbReference type="NCBI Taxonomy" id="72124"/>
    <lineage>
        <taxon>Eukaryota</taxon>
        <taxon>Fungi</taxon>
        <taxon>Dikarya</taxon>
        <taxon>Basidiomycota</taxon>
        <taxon>Agaricomycotina</taxon>
        <taxon>Agaricomycetes</taxon>
        <taxon>Agaricomycetidae</taxon>
        <taxon>Boletales</taxon>
        <taxon>Coniophorineae</taxon>
        <taxon>Hygrophoropsidaceae</taxon>
        <taxon>Hygrophoropsis</taxon>
    </lineage>
</organism>
<dbReference type="Proteomes" id="UP000790377">
    <property type="component" value="Unassembled WGS sequence"/>
</dbReference>
<accession>A0ACB8AJE8</accession>
<comment type="caution">
    <text evidence="1">The sequence shown here is derived from an EMBL/GenBank/DDBJ whole genome shotgun (WGS) entry which is preliminary data.</text>
</comment>
<proteinExistence type="predicted"/>
<gene>
    <name evidence="1" type="ORF">BJ138DRAFT_586644</name>
</gene>
<dbReference type="EMBL" id="MU267627">
    <property type="protein sequence ID" value="KAH7913656.1"/>
    <property type="molecule type" value="Genomic_DNA"/>
</dbReference>
<keyword evidence="2" id="KW-1185">Reference proteome</keyword>
<reference evidence="1" key="1">
    <citation type="journal article" date="2021" name="New Phytol.">
        <title>Evolutionary innovations through gain and loss of genes in the ectomycorrhizal Boletales.</title>
        <authorList>
            <person name="Wu G."/>
            <person name="Miyauchi S."/>
            <person name="Morin E."/>
            <person name="Kuo A."/>
            <person name="Drula E."/>
            <person name="Varga T."/>
            <person name="Kohler A."/>
            <person name="Feng B."/>
            <person name="Cao Y."/>
            <person name="Lipzen A."/>
            <person name="Daum C."/>
            <person name="Hundley H."/>
            <person name="Pangilinan J."/>
            <person name="Johnson J."/>
            <person name="Barry K."/>
            <person name="LaButti K."/>
            <person name="Ng V."/>
            <person name="Ahrendt S."/>
            <person name="Min B."/>
            <person name="Choi I.G."/>
            <person name="Park H."/>
            <person name="Plett J.M."/>
            <person name="Magnuson J."/>
            <person name="Spatafora J.W."/>
            <person name="Nagy L.G."/>
            <person name="Henrissat B."/>
            <person name="Grigoriev I.V."/>
            <person name="Yang Z.L."/>
            <person name="Xu J."/>
            <person name="Martin F.M."/>
        </authorList>
    </citation>
    <scope>NUCLEOTIDE SEQUENCE</scope>
    <source>
        <strain evidence="1">ATCC 28755</strain>
    </source>
</reference>
<protein>
    <submittedName>
        <fullName evidence="1">Uncharacterized protein</fullName>
    </submittedName>
</protein>
<sequence length="1193" mass="131861">MGRKRTKAAAADPSTASIAGSSAAAATVAGSSNSEPVLGPMAPLSTKSSLNSNAPPKKKHQKNGVDRRRRSIADNLQELYGSASALEADIARHNKLHFAPVVETTLRDYARVKDAYIQWMIWRFEGDPTRATQSIAQNSPFPSMETVKTLYRTLATSGISKLGVAGAKGWSLKTLMKYHRQFVAMWKRETGVTASPEQYEQLVNFCNTLALEDKIVVTTTREKKIVRLEDFFEIIAKIMDPSFVMRSASQRLQLHVICCLLFTGGQRPSAIVEGRGCKNTKKCLAWGDIKIFFVGWSKETGPQIQALFSWLYMKGMSLNEGRKSTSNLTTLPIGSAAVDGLLSLLALAIHRDVTELPGQTVLEMLETGDPPQFPFEFKIKESAKSEAVFLLLDGVGAATYSSLRNLLSKVGRELGWPDLNSRGFRYGFAAEMSGKIADHHLKYIMGHTLNSEHANTTYQTAFRPVDLSAARFGNEGHTDVINFASSVAYGAKSSTPFTKQQSDTLMVQMQSDAELQDLMLTHAKVVSEISSQFPDMSLEEFVAQNPTHDLVEQEAECKIDIMVRYGFIYNKLSYKLPPNHSKKRAAASVAGPSTQPLPDPSAIVEPTLLVFDHDFSDISSILFATDNEIEAIARADALNFSPDIMDEFLNDFPVAPFSENHSASTSTSLSTSFSLFSTPPTLSTMASSDCADTSLFNFSYLDTHNFSPSSQFGEYSSLGPHTPSMLPPTSAEYPTAGPSSGPSHARAQAESPEWGWSALPYTDLSSPATQPPESPLLSLASPFEWRYPPLPHADLSSPATQPSESPLPLASPFEWGYSPLPHTELSSPVMQPPESPLLPPANELPNLPAVPTAGPSKELQAIMKNSMQTLAASSPLQNMALMDKCTGRVRLIRHYLELLDTDALLKKRICPFCYSDDSKSDKDRKKEHPAASWKKHLHRCEEEHLQGHQRCTLCAGMVPDHSDILEAHYEQCYNSWLHRTTLDFTHPTTDESDDKDSVDDEPEEMALVDNMVKWDRGDLNCIAVNRTLGSQSLEGRRVYFCPVCIFDDTLPWKRRLYALNDGKAMRTHLVGHVHMAQNDSRFNTLGTHHCPFPKCSQDDLRLADWFNHMSDHGYLLLTYSPGNENAEIKPRLAPWCTEIMYLTEATAFCIAASTPLPTVCVIDNGQKAQRNTREARGRKDGAQKLKSLTRPNS</sequence>
<evidence type="ECO:0000313" key="2">
    <source>
        <dbReference type="Proteomes" id="UP000790377"/>
    </source>
</evidence>